<dbReference type="InterPro" id="IPR029054">
    <property type="entry name" value="dUTPase-like"/>
</dbReference>
<comment type="caution">
    <text evidence="5">The sequence shown here is derived from an EMBL/GenBank/DDBJ whole genome shotgun (WGS) entry which is preliminary data.</text>
</comment>
<dbReference type="Gene3D" id="2.40.70.10">
    <property type="entry name" value="Acid Proteases"/>
    <property type="match status" value="1"/>
</dbReference>
<protein>
    <submittedName>
        <fullName evidence="5">POK9 protein</fullName>
    </submittedName>
</protein>
<dbReference type="GO" id="GO:0004190">
    <property type="term" value="F:aspartic-type endopeptidase activity"/>
    <property type="evidence" value="ECO:0007669"/>
    <property type="project" value="UniProtKB-KW"/>
</dbReference>
<evidence type="ECO:0000256" key="2">
    <source>
        <dbReference type="ARBA" id="ARBA00022750"/>
    </source>
</evidence>
<dbReference type="SUPFAM" id="SSF51283">
    <property type="entry name" value="dUTPase-like"/>
    <property type="match status" value="1"/>
</dbReference>
<dbReference type="PROSITE" id="PS00141">
    <property type="entry name" value="ASP_PROTEASE"/>
    <property type="match status" value="1"/>
</dbReference>
<dbReference type="PANTHER" id="PTHR19422:SF123">
    <property type="entry name" value="RT1 CLASS I, LOCUS CE15"/>
    <property type="match status" value="1"/>
</dbReference>
<dbReference type="PANTHER" id="PTHR19422">
    <property type="entry name" value="GAG RETROVIRAL POLYPROTEIN"/>
    <property type="match status" value="1"/>
</dbReference>
<feature type="non-terminal residue" evidence="5">
    <location>
        <position position="1"/>
    </location>
</feature>
<proteinExistence type="predicted"/>
<dbReference type="GO" id="GO:0006508">
    <property type="term" value="P:proteolysis"/>
    <property type="evidence" value="ECO:0007669"/>
    <property type="project" value="UniProtKB-KW"/>
</dbReference>
<dbReference type="InterPro" id="IPR033704">
    <property type="entry name" value="dUTPase_trimeric"/>
</dbReference>
<reference evidence="5 6" key="1">
    <citation type="submission" date="2019-09" db="EMBL/GenBank/DDBJ databases">
        <title>Bird 10,000 Genomes (B10K) Project - Family phase.</title>
        <authorList>
            <person name="Zhang G."/>
        </authorList>
    </citation>
    <scope>NUCLEOTIDE SEQUENCE [LARGE SCALE GENOMIC DNA]</scope>
    <source>
        <strain evidence="5">B10K-DU-001-37</strain>
        <tissue evidence="5">Muscle</tissue>
    </source>
</reference>
<accession>A0A7L0XNQ3</accession>
<evidence type="ECO:0000256" key="3">
    <source>
        <dbReference type="ARBA" id="ARBA00022801"/>
    </source>
</evidence>
<dbReference type="InterPro" id="IPR051592">
    <property type="entry name" value="HERV-K_Pro_peptidase_A2"/>
</dbReference>
<dbReference type="CDD" id="cd07557">
    <property type="entry name" value="trimeric_dUTPase"/>
    <property type="match status" value="1"/>
</dbReference>
<dbReference type="EMBL" id="VXAW01009060">
    <property type="protein sequence ID" value="NXM05201.1"/>
    <property type="molecule type" value="Genomic_DNA"/>
</dbReference>
<organism evidence="5 6">
    <name type="scientific">Tyrannus savana</name>
    <name type="common">Fork-tailed flycatcher</name>
    <name type="synonym">Muscivora tyrannus</name>
    <dbReference type="NCBI Taxonomy" id="137541"/>
    <lineage>
        <taxon>Eukaryota</taxon>
        <taxon>Metazoa</taxon>
        <taxon>Chordata</taxon>
        <taxon>Craniata</taxon>
        <taxon>Vertebrata</taxon>
        <taxon>Euteleostomi</taxon>
        <taxon>Archelosauria</taxon>
        <taxon>Archosauria</taxon>
        <taxon>Dinosauria</taxon>
        <taxon>Saurischia</taxon>
        <taxon>Theropoda</taxon>
        <taxon>Coelurosauria</taxon>
        <taxon>Aves</taxon>
        <taxon>Neognathae</taxon>
        <taxon>Neoaves</taxon>
        <taxon>Telluraves</taxon>
        <taxon>Australaves</taxon>
        <taxon>Passeriformes</taxon>
        <taxon>Tyrannidae</taxon>
        <taxon>Tyrannus</taxon>
    </lineage>
</organism>
<dbReference type="SUPFAM" id="SSF50630">
    <property type="entry name" value="Acid proteases"/>
    <property type="match status" value="1"/>
</dbReference>
<dbReference type="InterPro" id="IPR021109">
    <property type="entry name" value="Peptidase_aspartic_dom_sf"/>
</dbReference>
<keyword evidence="1" id="KW-0645">Protease</keyword>
<dbReference type="AlphaFoldDB" id="A0A7L0XNQ3"/>
<keyword evidence="2" id="KW-0064">Aspartyl protease</keyword>
<evidence type="ECO:0000313" key="5">
    <source>
        <dbReference type="EMBL" id="NXM05201.1"/>
    </source>
</evidence>
<keyword evidence="6" id="KW-1185">Reference proteome</keyword>
<name>A0A7L0XNQ3_TYRSA</name>
<dbReference type="Proteomes" id="UP000537779">
    <property type="component" value="Unassembled WGS sequence"/>
</dbReference>
<dbReference type="PROSITE" id="PS50175">
    <property type="entry name" value="ASP_PROT_RETROV"/>
    <property type="match status" value="1"/>
</dbReference>
<dbReference type="InterPro" id="IPR001995">
    <property type="entry name" value="Peptidase_A2_cat"/>
</dbReference>
<dbReference type="Pfam" id="PF00692">
    <property type="entry name" value="dUTPase"/>
    <property type="match status" value="1"/>
</dbReference>
<keyword evidence="3" id="KW-0378">Hydrolase</keyword>
<feature type="domain" description="Peptidase A2" evidence="4">
    <location>
        <begin position="146"/>
        <end position="160"/>
    </location>
</feature>
<dbReference type="InterPro" id="IPR001969">
    <property type="entry name" value="Aspartic_peptidase_AS"/>
</dbReference>
<evidence type="ECO:0000259" key="4">
    <source>
        <dbReference type="PROSITE" id="PS50175"/>
    </source>
</evidence>
<evidence type="ECO:0000256" key="1">
    <source>
        <dbReference type="ARBA" id="ARBA00022670"/>
    </source>
</evidence>
<gene>
    <name evidence="5" type="primary">Ervk9_0</name>
    <name evidence="5" type="ORF">TYRSAV_R12946</name>
</gene>
<dbReference type="InterPro" id="IPR036157">
    <property type="entry name" value="dUTPase-like_sf"/>
</dbReference>
<sequence>SGSLGLDLAAAIDTILFTTEPQAIPTGIQRPLRIDNKSMGALLVGRSSLPLTGLFVLPGIIDADYTGEIKIMLYTLFPPVKITQGQRIAQLIPLPQFTSKMCPITKNDRGEKGFGSTGHNVLLTLDLSDRPKQLITLQWENEHYCLDALLDTGADTSIIS</sequence>
<evidence type="ECO:0000313" key="6">
    <source>
        <dbReference type="Proteomes" id="UP000537779"/>
    </source>
</evidence>
<dbReference type="Gene3D" id="2.70.40.10">
    <property type="match status" value="1"/>
</dbReference>
<feature type="non-terminal residue" evidence="5">
    <location>
        <position position="160"/>
    </location>
</feature>